<comment type="caution">
    <text evidence="1">The sequence shown here is derived from an EMBL/GenBank/DDBJ whole genome shotgun (WGS) entry which is preliminary data.</text>
</comment>
<protein>
    <recommendedName>
        <fullName evidence="3">Uroporphyrinogen III synthase HEM4</fullName>
    </recommendedName>
</protein>
<evidence type="ECO:0000313" key="2">
    <source>
        <dbReference type="Proteomes" id="UP001055117"/>
    </source>
</evidence>
<proteinExistence type="predicted"/>
<reference evidence="1 2" key="1">
    <citation type="journal article" date="2021" name="Front. Microbiol.">
        <title>Comprehensive Comparative Genomics and Phenotyping of Methylobacterium Species.</title>
        <authorList>
            <person name="Alessa O."/>
            <person name="Ogura Y."/>
            <person name="Fujitani Y."/>
            <person name="Takami H."/>
            <person name="Hayashi T."/>
            <person name="Sahin N."/>
            <person name="Tani A."/>
        </authorList>
    </citation>
    <scope>NUCLEOTIDE SEQUENCE [LARGE SCALE GENOMIC DNA]</scope>
    <source>
        <strain evidence="1 2">DSM 23679</strain>
    </source>
</reference>
<name>A0ABQ4QNS9_9HYPH</name>
<accession>A0ABQ4QNS9</accession>
<gene>
    <name evidence="1" type="ORF">AFCDBAGC_4447</name>
</gene>
<dbReference type="Proteomes" id="UP001055117">
    <property type="component" value="Unassembled WGS sequence"/>
</dbReference>
<evidence type="ECO:0000313" key="1">
    <source>
        <dbReference type="EMBL" id="GJD46565.1"/>
    </source>
</evidence>
<dbReference type="EMBL" id="BPQG01000081">
    <property type="protein sequence ID" value="GJD46565.1"/>
    <property type="molecule type" value="Genomic_DNA"/>
</dbReference>
<organism evidence="1 2">
    <name type="scientific">Methylobacterium cerastii</name>
    <dbReference type="NCBI Taxonomy" id="932741"/>
    <lineage>
        <taxon>Bacteria</taxon>
        <taxon>Pseudomonadati</taxon>
        <taxon>Pseudomonadota</taxon>
        <taxon>Alphaproteobacteria</taxon>
        <taxon>Hyphomicrobiales</taxon>
        <taxon>Methylobacteriaceae</taxon>
        <taxon>Methylobacterium</taxon>
    </lineage>
</organism>
<keyword evidence="2" id="KW-1185">Reference proteome</keyword>
<evidence type="ECO:0008006" key="3">
    <source>
        <dbReference type="Google" id="ProtNLM"/>
    </source>
</evidence>
<sequence length="176" mass="18927">MPSSHCIVDRGTSLIVTRHGSLALARKAWRRHATVLQGGRISLTPWAARHMVVPLSVANAALARLRSSPVQRVTASSHPHVHRAFGIVAEDAGESPRFEYLVPRTFEHRLGQAEVALGELDEAGFETLCLGSPSAVRALIGRDDGRRAAADLLAGFFLDWHPLTHAGVAPSPRPSA</sequence>